<keyword evidence="2" id="KW-1185">Reference proteome</keyword>
<proteinExistence type="predicted"/>
<sequence length="41" mass="4747">RLSQKKRYQNSRGRGKFCCVSPLLVFSDGRRSTFKNAEAVR</sequence>
<dbReference type="EnsemblMetazoa" id="AARA014858-RA">
    <property type="protein sequence ID" value="AARA014858-PA"/>
    <property type="gene ID" value="AARA014858"/>
</dbReference>
<accession>A0A182IHC7</accession>
<reference evidence="1" key="1">
    <citation type="submission" date="2022-08" db="UniProtKB">
        <authorList>
            <consortium name="EnsemblMetazoa"/>
        </authorList>
    </citation>
    <scope>IDENTIFICATION</scope>
    <source>
        <strain evidence="1">Dongola</strain>
    </source>
</reference>
<protein>
    <submittedName>
        <fullName evidence="1">Uncharacterized protein</fullName>
    </submittedName>
</protein>
<dbReference type="AlphaFoldDB" id="A0A182IHC7"/>
<organism evidence="1 2">
    <name type="scientific">Anopheles arabiensis</name>
    <name type="common">Mosquito</name>
    <dbReference type="NCBI Taxonomy" id="7173"/>
    <lineage>
        <taxon>Eukaryota</taxon>
        <taxon>Metazoa</taxon>
        <taxon>Ecdysozoa</taxon>
        <taxon>Arthropoda</taxon>
        <taxon>Hexapoda</taxon>
        <taxon>Insecta</taxon>
        <taxon>Pterygota</taxon>
        <taxon>Neoptera</taxon>
        <taxon>Endopterygota</taxon>
        <taxon>Diptera</taxon>
        <taxon>Nematocera</taxon>
        <taxon>Culicoidea</taxon>
        <taxon>Culicidae</taxon>
        <taxon>Anophelinae</taxon>
        <taxon>Anopheles</taxon>
    </lineage>
</organism>
<evidence type="ECO:0000313" key="1">
    <source>
        <dbReference type="EnsemblMetazoa" id="AARA014858-PA"/>
    </source>
</evidence>
<dbReference type="Proteomes" id="UP000075840">
    <property type="component" value="Unassembled WGS sequence"/>
</dbReference>
<dbReference type="VEuPathDB" id="VectorBase:AARA014858"/>
<name>A0A182IHC7_ANOAR</name>
<evidence type="ECO:0000313" key="2">
    <source>
        <dbReference type="Proteomes" id="UP000075840"/>
    </source>
</evidence>
<dbReference type="EMBL" id="APCN01003157">
    <property type="status" value="NOT_ANNOTATED_CDS"/>
    <property type="molecule type" value="Genomic_DNA"/>
</dbReference>